<sequence length="241" mass="27060">MRLTCAVDKASRGSENTNSFSDKTMSMMKDVMYEHSYPKGSSIFWEGEASDKLYFLKSGAVKLTKSTDDGQDLTLYHFQSGDFFGELEGNDLDLTNFNAEAMTDCTVGIIQQSDLETLLWQNGDMAIEFMKWMGYMNRFTQTKLRDLMFYGKQGALASTLIRIANTYGVQKGGKIEFTIKFTNEELANMIGSTRETVNRMLGKLKKDGVISADNGKITINSLPELKKICHCEGCPLDICRL</sequence>
<gene>
    <name evidence="7" type="ORF">FCL54_16860</name>
</gene>
<evidence type="ECO:0000313" key="8">
    <source>
        <dbReference type="Proteomes" id="UP000308230"/>
    </source>
</evidence>
<dbReference type="PANTHER" id="PTHR24567:SF74">
    <property type="entry name" value="HTH-TYPE TRANSCRIPTIONAL REGULATOR ARCR"/>
    <property type="match status" value="1"/>
</dbReference>
<keyword evidence="8" id="KW-1185">Reference proteome</keyword>
<dbReference type="AlphaFoldDB" id="A0A5R9EXQ4"/>
<protein>
    <submittedName>
        <fullName evidence="7">Crp/Fnr family transcriptional regulator</fullName>
    </submittedName>
</protein>
<name>A0A5R9EXQ4_9BACL</name>
<dbReference type="SMART" id="SM00419">
    <property type="entry name" value="HTH_CRP"/>
    <property type="match status" value="1"/>
</dbReference>
<dbReference type="PROSITE" id="PS51063">
    <property type="entry name" value="HTH_CRP_2"/>
    <property type="match status" value="1"/>
</dbReference>
<dbReference type="GO" id="GO:0003677">
    <property type="term" value="F:DNA binding"/>
    <property type="evidence" value="ECO:0007669"/>
    <property type="project" value="UniProtKB-KW"/>
</dbReference>
<evidence type="ECO:0000259" key="6">
    <source>
        <dbReference type="PROSITE" id="PS51063"/>
    </source>
</evidence>
<dbReference type="InterPro" id="IPR036390">
    <property type="entry name" value="WH_DNA-bd_sf"/>
</dbReference>
<dbReference type="RefSeq" id="WP_138127932.1">
    <property type="nucleotide sequence ID" value="NZ_SWLG01000013.1"/>
</dbReference>
<evidence type="ECO:0000259" key="5">
    <source>
        <dbReference type="PROSITE" id="PS50042"/>
    </source>
</evidence>
<dbReference type="Pfam" id="PF13545">
    <property type="entry name" value="HTH_Crp_2"/>
    <property type="match status" value="1"/>
</dbReference>
<evidence type="ECO:0000256" key="3">
    <source>
        <dbReference type="ARBA" id="ARBA00023159"/>
    </source>
</evidence>
<dbReference type="InterPro" id="IPR014710">
    <property type="entry name" value="RmlC-like_jellyroll"/>
</dbReference>
<evidence type="ECO:0000256" key="4">
    <source>
        <dbReference type="ARBA" id="ARBA00023163"/>
    </source>
</evidence>
<evidence type="ECO:0000256" key="1">
    <source>
        <dbReference type="ARBA" id="ARBA00023015"/>
    </source>
</evidence>
<evidence type="ECO:0000313" key="7">
    <source>
        <dbReference type="EMBL" id="TLS36062.1"/>
    </source>
</evidence>
<evidence type="ECO:0000256" key="2">
    <source>
        <dbReference type="ARBA" id="ARBA00023125"/>
    </source>
</evidence>
<dbReference type="OrthoDB" id="9810708at2"/>
<keyword evidence="4" id="KW-0804">Transcription</keyword>
<accession>A0A5R9EXQ4</accession>
<comment type="caution">
    <text evidence="7">The sequence shown here is derived from an EMBL/GenBank/DDBJ whole genome shotgun (WGS) entry which is preliminary data.</text>
</comment>
<reference evidence="7 8" key="1">
    <citation type="submission" date="2019-04" db="EMBL/GenBank/DDBJ databases">
        <title>Bacillus caeni sp. nov., a bacterium isolated from mangrove sediment.</title>
        <authorList>
            <person name="Huang H."/>
            <person name="Mo K."/>
            <person name="Hu Y."/>
        </authorList>
    </citation>
    <scope>NUCLEOTIDE SEQUENCE [LARGE SCALE GENOMIC DNA]</scope>
    <source>
        <strain evidence="7 8">HB172195</strain>
    </source>
</reference>
<dbReference type="Proteomes" id="UP000308230">
    <property type="component" value="Unassembled WGS sequence"/>
</dbReference>
<dbReference type="PRINTS" id="PR00034">
    <property type="entry name" value="HTHCRP"/>
</dbReference>
<dbReference type="CDD" id="cd00092">
    <property type="entry name" value="HTH_CRP"/>
    <property type="match status" value="1"/>
</dbReference>
<dbReference type="EMBL" id="SWLG01000013">
    <property type="protein sequence ID" value="TLS36062.1"/>
    <property type="molecule type" value="Genomic_DNA"/>
</dbReference>
<dbReference type="GO" id="GO:0005829">
    <property type="term" value="C:cytosol"/>
    <property type="evidence" value="ECO:0007669"/>
    <property type="project" value="TreeGrafter"/>
</dbReference>
<dbReference type="InterPro" id="IPR036388">
    <property type="entry name" value="WH-like_DNA-bd_sf"/>
</dbReference>
<dbReference type="PROSITE" id="PS50042">
    <property type="entry name" value="CNMP_BINDING_3"/>
    <property type="match status" value="1"/>
</dbReference>
<dbReference type="SMART" id="SM00100">
    <property type="entry name" value="cNMP"/>
    <property type="match status" value="1"/>
</dbReference>
<dbReference type="GO" id="GO:0003700">
    <property type="term" value="F:DNA-binding transcription factor activity"/>
    <property type="evidence" value="ECO:0007669"/>
    <property type="project" value="TreeGrafter"/>
</dbReference>
<dbReference type="CDD" id="cd00038">
    <property type="entry name" value="CAP_ED"/>
    <property type="match status" value="1"/>
</dbReference>
<feature type="domain" description="Cyclic nucleotide-binding" evidence="5">
    <location>
        <begin position="16"/>
        <end position="119"/>
    </location>
</feature>
<dbReference type="Gene3D" id="2.60.120.10">
    <property type="entry name" value="Jelly Rolls"/>
    <property type="match status" value="1"/>
</dbReference>
<dbReference type="InterPro" id="IPR050397">
    <property type="entry name" value="Env_Response_Regulators"/>
</dbReference>
<proteinExistence type="predicted"/>
<feature type="domain" description="HTH crp-type" evidence="6">
    <location>
        <begin position="150"/>
        <end position="223"/>
    </location>
</feature>
<dbReference type="Gene3D" id="1.10.10.10">
    <property type="entry name" value="Winged helix-like DNA-binding domain superfamily/Winged helix DNA-binding domain"/>
    <property type="match status" value="1"/>
</dbReference>
<dbReference type="Pfam" id="PF00027">
    <property type="entry name" value="cNMP_binding"/>
    <property type="match status" value="1"/>
</dbReference>
<keyword evidence="3" id="KW-0010">Activator</keyword>
<dbReference type="InterPro" id="IPR018490">
    <property type="entry name" value="cNMP-bd_dom_sf"/>
</dbReference>
<dbReference type="InterPro" id="IPR000595">
    <property type="entry name" value="cNMP-bd_dom"/>
</dbReference>
<keyword evidence="1" id="KW-0805">Transcription regulation</keyword>
<organism evidence="7 8">
    <name type="scientific">Exobacillus caeni</name>
    <dbReference type="NCBI Taxonomy" id="2574798"/>
    <lineage>
        <taxon>Bacteria</taxon>
        <taxon>Bacillati</taxon>
        <taxon>Bacillota</taxon>
        <taxon>Bacilli</taxon>
        <taxon>Bacillales</taxon>
        <taxon>Guptibacillaceae</taxon>
        <taxon>Exobacillus</taxon>
    </lineage>
</organism>
<dbReference type="SUPFAM" id="SSF51206">
    <property type="entry name" value="cAMP-binding domain-like"/>
    <property type="match status" value="1"/>
</dbReference>
<keyword evidence="2" id="KW-0238">DNA-binding</keyword>
<dbReference type="InterPro" id="IPR012318">
    <property type="entry name" value="HTH_CRP"/>
</dbReference>
<dbReference type="PANTHER" id="PTHR24567">
    <property type="entry name" value="CRP FAMILY TRANSCRIPTIONAL REGULATORY PROTEIN"/>
    <property type="match status" value="1"/>
</dbReference>
<dbReference type="SUPFAM" id="SSF46785">
    <property type="entry name" value="Winged helix' DNA-binding domain"/>
    <property type="match status" value="1"/>
</dbReference>